<reference evidence="6 7" key="1">
    <citation type="submission" date="2020-10" db="EMBL/GenBank/DDBJ databases">
        <title>Genomic characterization of underground lake bacteria from Wind Cave National Park: Insight into the archetypical LuxI/LuxR and identification of LuxR solos.</title>
        <authorList>
            <person name="Wengert P.C."/>
            <person name="Savka M.A."/>
        </authorList>
    </citation>
    <scope>NUCLEOTIDE SEQUENCE [LARGE SCALE GENOMIC DNA]</scope>
    <source>
        <strain evidence="6 7">SD316</strain>
    </source>
</reference>
<dbReference type="EMBL" id="JADIJS010000003">
    <property type="protein sequence ID" value="MBO1040918.1"/>
    <property type="molecule type" value="Genomic_DNA"/>
</dbReference>
<dbReference type="SUPFAM" id="SSF52172">
    <property type="entry name" value="CheY-like"/>
    <property type="match status" value="1"/>
</dbReference>
<dbReference type="RefSeq" id="WP_207489292.1">
    <property type="nucleotide sequence ID" value="NZ_JADIJS010000003.1"/>
</dbReference>
<evidence type="ECO:0000256" key="3">
    <source>
        <dbReference type="ARBA" id="ARBA00023125"/>
    </source>
</evidence>
<proteinExistence type="predicted"/>
<accession>A0ABS3K1X1</accession>
<evidence type="ECO:0000256" key="2">
    <source>
        <dbReference type="ARBA" id="ARBA00023012"/>
    </source>
</evidence>
<dbReference type="InterPro" id="IPR039420">
    <property type="entry name" value="WalR-like"/>
</dbReference>
<keyword evidence="1" id="KW-0597">Phosphoprotein</keyword>
<sequence>MNLRAAVYTNDAQLYLLLRHILGQEGVIARLTTQSGDLIKLCQSGTIKLIIIDSSLPLSNTAQLCRSCKDVTDDIAIVLLSSGIEENSTHFEAPQIVDLNIASPFDPISIIQLIHNIRSDMPLSVEMPTEHKLMTYADVELDVTRIKVRRNGHYVSLTSLQFRLLQFLMMQPTVIHTRDELISAGWPSECEVEPRTVDIHIGHLRRSLSSHGPDIIRTVRGRGYAIDIDANHNG</sequence>
<dbReference type="InterPro" id="IPR016032">
    <property type="entry name" value="Sig_transdc_resp-reg_C-effctor"/>
</dbReference>
<gene>
    <name evidence="6" type="ORF">IPV26_14715</name>
</gene>
<evidence type="ECO:0000313" key="7">
    <source>
        <dbReference type="Proteomes" id="UP000718278"/>
    </source>
</evidence>
<dbReference type="PANTHER" id="PTHR48111">
    <property type="entry name" value="REGULATOR OF RPOS"/>
    <property type="match status" value="1"/>
</dbReference>
<dbReference type="SUPFAM" id="SSF46894">
    <property type="entry name" value="C-terminal effector domain of the bipartite response regulators"/>
    <property type="match status" value="1"/>
</dbReference>
<dbReference type="Pfam" id="PF00486">
    <property type="entry name" value="Trans_reg_C"/>
    <property type="match status" value="1"/>
</dbReference>
<dbReference type="SMART" id="SM00862">
    <property type="entry name" value="Trans_reg_C"/>
    <property type="match status" value="1"/>
</dbReference>
<dbReference type="CDD" id="cd00383">
    <property type="entry name" value="trans_reg_C"/>
    <property type="match status" value="1"/>
</dbReference>
<dbReference type="PANTHER" id="PTHR48111:SF40">
    <property type="entry name" value="PHOSPHATE REGULON TRANSCRIPTIONAL REGULATORY PROTEIN PHOB"/>
    <property type="match status" value="1"/>
</dbReference>
<comment type="caution">
    <text evidence="6">The sequence shown here is derived from an EMBL/GenBank/DDBJ whole genome shotgun (WGS) entry which is preliminary data.</text>
</comment>
<dbReference type="Gene3D" id="1.10.10.10">
    <property type="entry name" value="Winged helix-like DNA-binding domain superfamily/Winged helix DNA-binding domain"/>
    <property type="match status" value="1"/>
</dbReference>
<name>A0ABS3K1X1_9HYPH</name>
<dbReference type="Gene3D" id="3.40.50.2300">
    <property type="match status" value="1"/>
</dbReference>
<evidence type="ECO:0000313" key="6">
    <source>
        <dbReference type="EMBL" id="MBO1040918.1"/>
    </source>
</evidence>
<feature type="domain" description="OmpR/PhoB-type" evidence="5">
    <location>
        <begin position="131"/>
        <end position="228"/>
    </location>
</feature>
<evidence type="ECO:0000259" key="5">
    <source>
        <dbReference type="PROSITE" id="PS51755"/>
    </source>
</evidence>
<evidence type="ECO:0000256" key="1">
    <source>
        <dbReference type="ARBA" id="ARBA00022553"/>
    </source>
</evidence>
<keyword evidence="3 4" id="KW-0238">DNA-binding</keyword>
<dbReference type="InterPro" id="IPR036388">
    <property type="entry name" value="WH-like_DNA-bd_sf"/>
</dbReference>
<organism evidence="6 7">
    <name type="scientific">Brucella pituitosa</name>
    <dbReference type="NCBI Taxonomy" id="571256"/>
    <lineage>
        <taxon>Bacteria</taxon>
        <taxon>Pseudomonadati</taxon>
        <taxon>Pseudomonadota</taxon>
        <taxon>Alphaproteobacteria</taxon>
        <taxon>Hyphomicrobiales</taxon>
        <taxon>Brucellaceae</taxon>
        <taxon>Brucella/Ochrobactrum group</taxon>
        <taxon>Brucella</taxon>
    </lineage>
</organism>
<dbReference type="InterPro" id="IPR011006">
    <property type="entry name" value="CheY-like_superfamily"/>
</dbReference>
<protein>
    <submittedName>
        <fullName evidence="6">Response regulator transcription factor</fullName>
    </submittedName>
</protein>
<keyword evidence="2" id="KW-0902">Two-component regulatory system</keyword>
<keyword evidence="7" id="KW-1185">Reference proteome</keyword>
<dbReference type="Proteomes" id="UP000718278">
    <property type="component" value="Unassembled WGS sequence"/>
</dbReference>
<feature type="DNA-binding region" description="OmpR/PhoB-type" evidence="4">
    <location>
        <begin position="131"/>
        <end position="228"/>
    </location>
</feature>
<dbReference type="InterPro" id="IPR001867">
    <property type="entry name" value="OmpR/PhoB-type_DNA-bd"/>
</dbReference>
<dbReference type="PROSITE" id="PS51755">
    <property type="entry name" value="OMPR_PHOB"/>
    <property type="match status" value="1"/>
</dbReference>
<evidence type="ECO:0000256" key="4">
    <source>
        <dbReference type="PROSITE-ProRule" id="PRU01091"/>
    </source>
</evidence>